<comment type="caution">
    <text evidence="1">The sequence shown here is derived from an EMBL/GenBank/DDBJ whole genome shotgun (WGS) entry which is preliminary data.</text>
</comment>
<evidence type="ECO:0000313" key="1">
    <source>
        <dbReference type="EMBL" id="GEM90875.1"/>
    </source>
</evidence>
<dbReference type="OrthoDB" id="9809962at2"/>
<accession>A0A511RMJ2</accession>
<reference evidence="1 2" key="1">
    <citation type="submission" date="2019-07" db="EMBL/GenBank/DDBJ databases">
        <title>Whole genome shotgun sequence of Oceanithermus desulfurans NBRC 100063.</title>
        <authorList>
            <person name="Hosoyama A."/>
            <person name="Uohara A."/>
            <person name="Ohji S."/>
            <person name="Ichikawa N."/>
        </authorList>
    </citation>
    <scope>NUCLEOTIDE SEQUENCE [LARGE SCALE GENOMIC DNA]</scope>
    <source>
        <strain evidence="1 2">NBRC 100063</strain>
    </source>
</reference>
<dbReference type="AlphaFoldDB" id="A0A511RMJ2"/>
<dbReference type="SUPFAM" id="SSF56784">
    <property type="entry name" value="HAD-like"/>
    <property type="match status" value="1"/>
</dbReference>
<evidence type="ECO:0008006" key="3">
    <source>
        <dbReference type="Google" id="ProtNLM"/>
    </source>
</evidence>
<proteinExistence type="predicted"/>
<dbReference type="PANTHER" id="PTHR43611">
    <property type="entry name" value="ALPHA-D-GLUCOSE 1-PHOSPHATE PHOSPHATASE"/>
    <property type="match status" value="1"/>
</dbReference>
<dbReference type="NCBIfam" id="TIGR01509">
    <property type="entry name" value="HAD-SF-IA-v3"/>
    <property type="match status" value="1"/>
</dbReference>
<protein>
    <recommendedName>
        <fullName evidence="3">Hydrolase</fullName>
    </recommendedName>
</protein>
<organism evidence="1 2">
    <name type="scientific">Oceanithermus desulfurans NBRC 100063</name>
    <dbReference type="NCBI Taxonomy" id="1227550"/>
    <lineage>
        <taxon>Bacteria</taxon>
        <taxon>Thermotogati</taxon>
        <taxon>Deinococcota</taxon>
        <taxon>Deinococci</taxon>
        <taxon>Thermales</taxon>
        <taxon>Thermaceae</taxon>
        <taxon>Oceanithermus</taxon>
    </lineage>
</organism>
<dbReference type="NCBIfam" id="TIGR01549">
    <property type="entry name" value="HAD-SF-IA-v1"/>
    <property type="match status" value="1"/>
</dbReference>
<dbReference type="PANTHER" id="PTHR43611:SF3">
    <property type="entry name" value="FLAVIN MONONUCLEOTIDE HYDROLASE 1, CHLOROPLATIC"/>
    <property type="match status" value="1"/>
</dbReference>
<gene>
    <name evidence="1" type="ORF">ODE01S_23090</name>
</gene>
<name>A0A511RMJ2_9DEIN</name>
<dbReference type="PRINTS" id="PR00413">
    <property type="entry name" value="HADHALOGNASE"/>
</dbReference>
<dbReference type="Pfam" id="PF00702">
    <property type="entry name" value="Hydrolase"/>
    <property type="match status" value="1"/>
</dbReference>
<dbReference type="InterPro" id="IPR006439">
    <property type="entry name" value="HAD-SF_hydro_IA"/>
</dbReference>
<evidence type="ECO:0000313" key="2">
    <source>
        <dbReference type="Proteomes" id="UP000321827"/>
    </source>
</evidence>
<dbReference type="CDD" id="cd02603">
    <property type="entry name" value="HAD_sEH-N_like"/>
    <property type="match status" value="1"/>
</dbReference>
<dbReference type="RefSeq" id="WP_147149015.1">
    <property type="nucleotide sequence ID" value="NZ_BJXN01000025.1"/>
</dbReference>
<dbReference type="EMBL" id="BJXN01000025">
    <property type="protein sequence ID" value="GEM90875.1"/>
    <property type="molecule type" value="Genomic_DNA"/>
</dbReference>
<dbReference type="InterPro" id="IPR036412">
    <property type="entry name" value="HAD-like_sf"/>
</dbReference>
<dbReference type="InterPro" id="IPR023214">
    <property type="entry name" value="HAD_sf"/>
</dbReference>
<dbReference type="SFLD" id="SFLDS00003">
    <property type="entry name" value="Haloacid_Dehalogenase"/>
    <property type="match status" value="1"/>
</dbReference>
<dbReference type="Proteomes" id="UP000321827">
    <property type="component" value="Unassembled WGS sequence"/>
</dbReference>
<dbReference type="Gene3D" id="3.40.50.1000">
    <property type="entry name" value="HAD superfamily/HAD-like"/>
    <property type="match status" value="1"/>
</dbReference>
<dbReference type="SFLD" id="SFLDG01129">
    <property type="entry name" value="C1.5:_HAD__Beta-PGM__Phosphata"/>
    <property type="match status" value="1"/>
</dbReference>
<sequence length="206" mass="23072">MKPRGILFDWGGVFTVGTFDGRVVANTARRFDLPRERVADAYFAEVRRLELGEWSLPRFWAYFAQALGVEAPYEDFEALFLASVAPRPEMYELLAAIPAEVTVGLLSNNYPVISDYLRAGEGFDRFDAVFFSNEEGVKKPDARAFELALERMGLPPGEVLFVDDHEGNIAAAAELGLMTHRFEEPQPFVRELLRRGLTLPASAARP</sequence>